<dbReference type="EC" id="2.7.11.1" evidence="1"/>
<dbReference type="EMBL" id="KZ451937">
    <property type="protein sequence ID" value="PKA60542.1"/>
    <property type="molecule type" value="Genomic_DNA"/>
</dbReference>
<dbReference type="InterPro" id="IPR011009">
    <property type="entry name" value="Kinase-like_dom_sf"/>
</dbReference>
<evidence type="ECO:0000313" key="11">
    <source>
        <dbReference type="EMBL" id="PKA60542.1"/>
    </source>
</evidence>
<evidence type="ECO:0000256" key="8">
    <source>
        <dbReference type="ARBA" id="ARBA00048679"/>
    </source>
</evidence>
<evidence type="ECO:0000256" key="5">
    <source>
        <dbReference type="ARBA" id="ARBA00022777"/>
    </source>
</evidence>
<dbReference type="AlphaFoldDB" id="A0A2I0AYB6"/>
<name>A0A2I0AYB6_9ASPA</name>
<dbReference type="PANTHER" id="PTHR43671">
    <property type="entry name" value="SERINE/THREONINE-PROTEIN KINASE NEK"/>
    <property type="match status" value="1"/>
</dbReference>
<keyword evidence="2" id="KW-0723">Serine/threonine-protein kinase</keyword>
<dbReference type="OrthoDB" id="1749072at2759"/>
<dbReference type="GO" id="GO:0005524">
    <property type="term" value="F:ATP binding"/>
    <property type="evidence" value="ECO:0007669"/>
    <property type="project" value="UniProtKB-KW"/>
</dbReference>
<dbReference type="PANTHER" id="PTHR43671:SF98">
    <property type="entry name" value="SERINE_THREONINE-PROTEIN KINASE NEK11"/>
    <property type="match status" value="1"/>
</dbReference>
<evidence type="ECO:0000256" key="1">
    <source>
        <dbReference type="ARBA" id="ARBA00012513"/>
    </source>
</evidence>
<organism evidence="11 12">
    <name type="scientific">Apostasia shenzhenica</name>
    <dbReference type="NCBI Taxonomy" id="1088818"/>
    <lineage>
        <taxon>Eukaryota</taxon>
        <taxon>Viridiplantae</taxon>
        <taxon>Streptophyta</taxon>
        <taxon>Embryophyta</taxon>
        <taxon>Tracheophyta</taxon>
        <taxon>Spermatophyta</taxon>
        <taxon>Magnoliopsida</taxon>
        <taxon>Liliopsida</taxon>
        <taxon>Asparagales</taxon>
        <taxon>Orchidaceae</taxon>
        <taxon>Apostasioideae</taxon>
        <taxon>Apostasia</taxon>
    </lineage>
</organism>
<feature type="domain" description="Protein kinase" evidence="10">
    <location>
        <begin position="1"/>
        <end position="106"/>
    </location>
</feature>
<proteinExistence type="predicted"/>
<reference evidence="11 12" key="1">
    <citation type="journal article" date="2017" name="Nature">
        <title>The Apostasia genome and the evolution of orchids.</title>
        <authorList>
            <person name="Zhang G.Q."/>
            <person name="Liu K.W."/>
            <person name="Li Z."/>
            <person name="Lohaus R."/>
            <person name="Hsiao Y.Y."/>
            <person name="Niu S.C."/>
            <person name="Wang J.Y."/>
            <person name="Lin Y.C."/>
            <person name="Xu Q."/>
            <person name="Chen L.J."/>
            <person name="Yoshida K."/>
            <person name="Fujiwara S."/>
            <person name="Wang Z.W."/>
            <person name="Zhang Y.Q."/>
            <person name="Mitsuda N."/>
            <person name="Wang M."/>
            <person name="Liu G.H."/>
            <person name="Pecoraro L."/>
            <person name="Huang H.X."/>
            <person name="Xiao X.J."/>
            <person name="Lin M."/>
            <person name="Wu X.Y."/>
            <person name="Wu W.L."/>
            <person name="Chen Y.Y."/>
            <person name="Chang S.B."/>
            <person name="Sakamoto S."/>
            <person name="Ohme-Takagi M."/>
            <person name="Yagi M."/>
            <person name="Zeng S.J."/>
            <person name="Shen C.Y."/>
            <person name="Yeh C.M."/>
            <person name="Luo Y.B."/>
            <person name="Tsai W.C."/>
            <person name="Van de Peer Y."/>
            <person name="Liu Z.J."/>
        </authorList>
    </citation>
    <scope>NUCLEOTIDE SEQUENCE [LARGE SCALE GENOMIC DNA]</scope>
    <source>
        <strain evidence="12">cv. Shenzhen</strain>
        <tissue evidence="11">Stem</tissue>
    </source>
</reference>
<evidence type="ECO:0000256" key="4">
    <source>
        <dbReference type="ARBA" id="ARBA00022741"/>
    </source>
</evidence>
<feature type="compositionally biased region" description="Polar residues" evidence="9">
    <location>
        <begin position="276"/>
        <end position="287"/>
    </location>
</feature>
<dbReference type="InterPro" id="IPR000719">
    <property type="entry name" value="Prot_kinase_dom"/>
</dbReference>
<dbReference type="SUPFAM" id="SSF56112">
    <property type="entry name" value="Protein kinase-like (PK-like)"/>
    <property type="match status" value="1"/>
</dbReference>
<evidence type="ECO:0000256" key="3">
    <source>
        <dbReference type="ARBA" id="ARBA00022679"/>
    </source>
</evidence>
<protein>
    <recommendedName>
        <fullName evidence="1">non-specific serine/threonine protein kinase</fullName>
        <ecNumber evidence="1">2.7.11.1</ecNumber>
    </recommendedName>
</protein>
<evidence type="ECO:0000256" key="9">
    <source>
        <dbReference type="SAM" id="MobiDB-lite"/>
    </source>
</evidence>
<dbReference type="GO" id="GO:0106310">
    <property type="term" value="F:protein serine kinase activity"/>
    <property type="evidence" value="ECO:0007669"/>
    <property type="project" value="RHEA"/>
</dbReference>
<feature type="compositionally biased region" description="Polar residues" evidence="9">
    <location>
        <begin position="301"/>
        <end position="311"/>
    </location>
</feature>
<comment type="catalytic activity">
    <reaction evidence="8">
        <text>L-seryl-[protein] + ATP = O-phospho-L-seryl-[protein] + ADP + H(+)</text>
        <dbReference type="Rhea" id="RHEA:17989"/>
        <dbReference type="Rhea" id="RHEA-COMP:9863"/>
        <dbReference type="Rhea" id="RHEA-COMP:11604"/>
        <dbReference type="ChEBI" id="CHEBI:15378"/>
        <dbReference type="ChEBI" id="CHEBI:29999"/>
        <dbReference type="ChEBI" id="CHEBI:30616"/>
        <dbReference type="ChEBI" id="CHEBI:83421"/>
        <dbReference type="ChEBI" id="CHEBI:456216"/>
        <dbReference type="EC" id="2.7.11.1"/>
    </reaction>
</comment>
<gene>
    <name evidence="11" type="primary">NEK4</name>
    <name evidence="11" type="ORF">AXF42_Ash017948</name>
</gene>
<keyword evidence="6" id="KW-0067">ATP-binding</keyword>
<dbReference type="STRING" id="1088818.A0A2I0AYB6"/>
<keyword evidence="12" id="KW-1185">Reference proteome</keyword>
<accession>A0A2I0AYB6</accession>
<sequence>MLKANDLASSVVGTPNYMCPELLADIPYGFKSDIWSLGCCMYEMAAHKPAFKAFDMAGLISKINRSSIGPLPTCYSTFLKALIKNMLRKKPENRPNASEILRHSYLQPYVNRFRPLPDLSLSASRTPEKPISCSHSDSQQTMFESRNSCISCSDKESLHSVERVTSDQASLSDSKVVERVSALISASCSSGYGLSHVSSGASYRMPETYTDIHTQTQKSSTFLTSNELQRIEAKPSKTLKNVFISLNEEGKFSESSSPVIGSCDKPDAFPKHEPTNEPSTKTLNTARSCSSSSKSSPEMPTDQSTKNKGSSKFIQAPNFRKYSVSSTFSPPGSMLLIFVTFFLSPSAGYC</sequence>
<dbReference type="Pfam" id="PF00069">
    <property type="entry name" value="Pkinase"/>
    <property type="match status" value="1"/>
</dbReference>
<evidence type="ECO:0000259" key="10">
    <source>
        <dbReference type="PROSITE" id="PS50011"/>
    </source>
</evidence>
<evidence type="ECO:0000313" key="12">
    <source>
        <dbReference type="Proteomes" id="UP000236161"/>
    </source>
</evidence>
<evidence type="ECO:0000256" key="7">
    <source>
        <dbReference type="ARBA" id="ARBA00047899"/>
    </source>
</evidence>
<feature type="region of interest" description="Disordered" evidence="9">
    <location>
        <begin position="252"/>
        <end position="311"/>
    </location>
</feature>
<feature type="compositionally biased region" description="Basic and acidic residues" evidence="9">
    <location>
        <begin position="264"/>
        <end position="275"/>
    </location>
</feature>
<dbReference type="InterPro" id="IPR050660">
    <property type="entry name" value="NEK_Ser/Thr_kinase"/>
</dbReference>
<comment type="catalytic activity">
    <reaction evidence="7">
        <text>L-threonyl-[protein] + ATP = O-phospho-L-threonyl-[protein] + ADP + H(+)</text>
        <dbReference type="Rhea" id="RHEA:46608"/>
        <dbReference type="Rhea" id="RHEA-COMP:11060"/>
        <dbReference type="Rhea" id="RHEA-COMP:11605"/>
        <dbReference type="ChEBI" id="CHEBI:15378"/>
        <dbReference type="ChEBI" id="CHEBI:30013"/>
        <dbReference type="ChEBI" id="CHEBI:30616"/>
        <dbReference type="ChEBI" id="CHEBI:61977"/>
        <dbReference type="ChEBI" id="CHEBI:456216"/>
        <dbReference type="EC" id="2.7.11.1"/>
    </reaction>
</comment>
<keyword evidence="5 11" id="KW-0418">Kinase</keyword>
<keyword evidence="3 11" id="KW-0808">Transferase</keyword>
<evidence type="ECO:0000256" key="6">
    <source>
        <dbReference type="ARBA" id="ARBA00022840"/>
    </source>
</evidence>
<keyword evidence="4" id="KW-0547">Nucleotide-binding</keyword>
<dbReference type="SMART" id="SM00220">
    <property type="entry name" value="S_TKc"/>
    <property type="match status" value="1"/>
</dbReference>
<dbReference type="Proteomes" id="UP000236161">
    <property type="component" value="Unassembled WGS sequence"/>
</dbReference>
<dbReference type="PROSITE" id="PS50011">
    <property type="entry name" value="PROTEIN_KINASE_DOM"/>
    <property type="match status" value="1"/>
</dbReference>
<dbReference type="GO" id="GO:0004674">
    <property type="term" value="F:protein serine/threonine kinase activity"/>
    <property type="evidence" value="ECO:0007669"/>
    <property type="project" value="UniProtKB-KW"/>
</dbReference>
<dbReference type="Gene3D" id="1.10.510.10">
    <property type="entry name" value="Transferase(Phosphotransferase) domain 1"/>
    <property type="match status" value="1"/>
</dbReference>
<evidence type="ECO:0000256" key="2">
    <source>
        <dbReference type="ARBA" id="ARBA00022527"/>
    </source>
</evidence>